<keyword evidence="1" id="KW-0472">Membrane</keyword>
<feature type="transmembrane region" description="Helical" evidence="1">
    <location>
        <begin position="14"/>
        <end position="37"/>
    </location>
</feature>
<reference evidence="2 3" key="1">
    <citation type="journal article" date="2018" name="Nat. Ecol. Evol.">
        <title>Pezizomycetes genomes reveal the molecular basis of ectomycorrhizal truffle lifestyle.</title>
        <authorList>
            <person name="Murat C."/>
            <person name="Payen T."/>
            <person name="Noel B."/>
            <person name="Kuo A."/>
            <person name="Morin E."/>
            <person name="Chen J."/>
            <person name="Kohler A."/>
            <person name="Krizsan K."/>
            <person name="Balestrini R."/>
            <person name="Da Silva C."/>
            <person name="Montanini B."/>
            <person name="Hainaut M."/>
            <person name="Levati E."/>
            <person name="Barry K.W."/>
            <person name="Belfiori B."/>
            <person name="Cichocki N."/>
            <person name="Clum A."/>
            <person name="Dockter R.B."/>
            <person name="Fauchery L."/>
            <person name="Guy J."/>
            <person name="Iotti M."/>
            <person name="Le Tacon F."/>
            <person name="Lindquist E.A."/>
            <person name="Lipzen A."/>
            <person name="Malagnac F."/>
            <person name="Mello A."/>
            <person name="Molinier V."/>
            <person name="Miyauchi S."/>
            <person name="Poulain J."/>
            <person name="Riccioni C."/>
            <person name="Rubini A."/>
            <person name="Sitrit Y."/>
            <person name="Splivallo R."/>
            <person name="Traeger S."/>
            <person name="Wang M."/>
            <person name="Zifcakova L."/>
            <person name="Wipf D."/>
            <person name="Zambonelli A."/>
            <person name="Paolocci F."/>
            <person name="Nowrousian M."/>
            <person name="Ottonello S."/>
            <person name="Baldrian P."/>
            <person name="Spatafora J.W."/>
            <person name="Henrissat B."/>
            <person name="Nagy L.G."/>
            <person name="Aury J.M."/>
            <person name="Wincker P."/>
            <person name="Grigoriev I.V."/>
            <person name="Bonfante P."/>
            <person name="Martin F.M."/>
        </authorList>
    </citation>
    <scope>NUCLEOTIDE SEQUENCE [LARGE SCALE GENOMIC DNA]</scope>
    <source>
        <strain evidence="2 3">RN42</strain>
    </source>
</reference>
<evidence type="ECO:0000256" key="1">
    <source>
        <dbReference type="SAM" id="Phobius"/>
    </source>
</evidence>
<accession>A0A3N4ILJ8</accession>
<dbReference type="Proteomes" id="UP000275078">
    <property type="component" value="Unassembled WGS sequence"/>
</dbReference>
<name>A0A3N4ILJ8_ASCIM</name>
<gene>
    <name evidence="2" type="ORF">BJ508DRAFT_411232</name>
</gene>
<dbReference type="AlphaFoldDB" id="A0A3N4ILJ8"/>
<keyword evidence="3" id="KW-1185">Reference proteome</keyword>
<evidence type="ECO:0000313" key="3">
    <source>
        <dbReference type="Proteomes" id="UP000275078"/>
    </source>
</evidence>
<keyword evidence="1" id="KW-1133">Transmembrane helix</keyword>
<sequence length="96" mass="10801">MNAHQEDGVSLFDYFAGASEILALISVLYIPLLNLMFSRFGNCRPAEICFAFASCRHHTGWVAQPDKHISIPTVSGRRQLRWIWWGRQGDAPAIAV</sequence>
<proteinExistence type="predicted"/>
<evidence type="ECO:0000313" key="2">
    <source>
        <dbReference type="EMBL" id="RPA86556.1"/>
    </source>
</evidence>
<dbReference type="EMBL" id="ML119649">
    <property type="protein sequence ID" value="RPA86556.1"/>
    <property type="molecule type" value="Genomic_DNA"/>
</dbReference>
<organism evidence="2 3">
    <name type="scientific">Ascobolus immersus RN42</name>
    <dbReference type="NCBI Taxonomy" id="1160509"/>
    <lineage>
        <taxon>Eukaryota</taxon>
        <taxon>Fungi</taxon>
        <taxon>Dikarya</taxon>
        <taxon>Ascomycota</taxon>
        <taxon>Pezizomycotina</taxon>
        <taxon>Pezizomycetes</taxon>
        <taxon>Pezizales</taxon>
        <taxon>Ascobolaceae</taxon>
        <taxon>Ascobolus</taxon>
    </lineage>
</organism>
<keyword evidence="1" id="KW-0812">Transmembrane</keyword>
<protein>
    <submittedName>
        <fullName evidence="2">Uncharacterized protein</fullName>
    </submittedName>
</protein>